<dbReference type="AlphaFoldDB" id="A0AAX4JC83"/>
<proteinExistence type="predicted"/>
<evidence type="ECO:0000313" key="1">
    <source>
        <dbReference type="EMBL" id="WUR03588.1"/>
    </source>
</evidence>
<dbReference type="KEGG" id="vnx:VNE69_05177"/>
<dbReference type="EMBL" id="CP142730">
    <property type="protein sequence ID" value="WUR03588.1"/>
    <property type="molecule type" value="Genomic_DNA"/>
</dbReference>
<keyword evidence="2" id="KW-1185">Reference proteome</keyword>
<protein>
    <submittedName>
        <fullName evidence="1">Uncharacterized protein</fullName>
    </submittedName>
</protein>
<name>A0AAX4JC83_9MICR</name>
<organism evidence="1 2">
    <name type="scientific">Vairimorpha necatrix</name>
    <dbReference type="NCBI Taxonomy" id="6039"/>
    <lineage>
        <taxon>Eukaryota</taxon>
        <taxon>Fungi</taxon>
        <taxon>Fungi incertae sedis</taxon>
        <taxon>Microsporidia</taxon>
        <taxon>Nosematidae</taxon>
        <taxon>Vairimorpha</taxon>
    </lineage>
</organism>
<dbReference type="Proteomes" id="UP001334084">
    <property type="component" value="Chromosome 5"/>
</dbReference>
<sequence length="771" mass="93042">MNSCKLMSFFIFIHSWKGVYDRLNTILTNKISKRDYYVIDIKRRYLKVELKYTDLQELNAKLMIETFPWDESKIVKDININCRGKSVRCIVKEFEEVLLLEYEKILADSIILVYNSNFYVVDPIYKKIINYLKEENAKRTELSVCTKIFYDIIDDHYCLWNRIVCSIKHKLKFLGRDPNYYIIPLEIFEKNDECYLNFSIYLDHVYYLFEFNLKELNDETFFNIVEFKSSDTNETNKIISRCFYDLYRFIILEGISLDSHLHSTTFELDRIILFSQNFEIFMISNALRFTNDKENYVCHLNSISCSTGNKNFKKKKTVMILKEFFKKIRLLELDFTKVELFFRLIKNKNKVEYLVNNILNSPDNPCCIIFSYLMLDQELIDENELNILLSVDKLCAERKTQITKRFLTKFVHREYSSYTYIIKYCLFLEAERYLNEIFIINDPIFSALKKIGIFINTKNQVEINVHANSFHSSQNKEIIDLRKIYQEFIELHFKDIKMFRKQIWSYILKLLSLFTGLERCVYKLEFDKCFTQKNKVLDLFRLFRNEVDKNNEAIRKKLTLNLQEDAEKEYRKYFYQIKYLLENKSEKSILKEELRNIFDKIHKFKLNEALNEIMTNALNEKIDHLYDEEVKNAFLNELSERANQAIKNVYRHDIIMKELAKMIRNWDEEYMNELFNEIVEKVRISLWTNIEKNARICCKRELLQVLIVKYEDNFESDLDIDRNYGNYIKQIVKVLSDKEIFEILNGVEINLHDVLVKIYKDQEKENFNKLI</sequence>
<accession>A0AAX4JC83</accession>
<gene>
    <name evidence="1" type="ORF">VNE69_05177</name>
</gene>
<dbReference type="RefSeq" id="XP_065329733.1">
    <property type="nucleotide sequence ID" value="XM_065473661.1"/>
</dbReference>
<dbReference type="GeneID" id="90541401"/>
<reference evidence="1" key="1">
    <citation type="journal article" date="2024" name="BMC Genomics">
        <title>Functional annotation of a divergent genome using sequence and structure-based similarity.</title>
        <authorList>
            <person name="Svedberg D."/>
            <person name="Winiger R.R."/>
            <person name="Berg A."/>
            <person name="Sharma H."/>
            <person name="Tellgren-Roth C."/>
            <person name="Debrunner-Vossbrinck B.A."/>
            <person name="Vossbrinck C.R."/>
            <person name="Barandun J."/>
        </authorList>
    </citation>
    <scope>NUCLEOTIDE SEQUENCE</scope>
    <source>
        <strain evidence="1">Illinois isolate</strain>
    </source>
</reference>
<evidence type="ECO:0000313" key="2">
    <source>
        <dbReference type="Proteomes" id="UP001334084"/>
    </source>
</evidence>